<organism evidence="1 2">
    <name type="scientific">Heyndrickxia coagulans DSM 1 = ATCC 7050</name>
    <dbReference type="NCBI Taxonomy" id="1121088"/>
    <lineage>
        <taxon>Bacteria</taxon>
        <taxon>Bacillati</taxon>
        <taxon>Bacillota</taxon>
        <taxon>Bacilli</taxon>
        <taxon>Bacillales</taxon>
        <taxon>Bacillaceae</taxon>
        <taxon>Heyndrickxia</taxon>
    </lineage>
</organism>
<protein>
    <submittedName>
        <fullName evidence="1">Uncharacterized protein</fullName>
    </submittedName>
</protein>
<comment type="caution">
    <text evidence="1">The sequence shown here is derived from an EMBL/GenBank/DDBJ whole genome shotgun (WGS) entry which is preliminary data.</text>
</comment>
<accession>A0A8B4BX01</accession>
<gene>
    <name evidence="1" type="ORF">SAMN02745208_02463</name>
</gene>
<dbReference type="EMBL" id="FQUB01000060">
    <property type="protein sequence ID" value="SHF66638.1"/>
    <property type="molecule type" value="Genomic_DNA"/>
</dbReference>
<sequence length="60" mass="6715">MDDLAGCFTAVGPHGLSVGFLPVLHEIHFAIRSGKQRDLKLEIYNIRLEIPPPHAIHLLF</sequence>
<proteinExistence type="predicted"/>
<reference evidence="1 2" key="1">
    <citation type="submission" date="2016-11" db="EMBL/GenBank/DDBJ databases">
        <authorList>
            <person name="Varghese N."/>
            <person name="Submissions S."/>
        </authorList>
    </citation>
    <scope>NUCLEOTIDE SEQUENCE [LARGE SCALE GENOMIC DNA]</scope>
    <source>
        <strain evidence="1 2">DSM 1</strain>
    </source>
</reference>
<dbReference type="AlphaFoldDB" id="A0A8B4BX01"/>
<evidence type="ECO:0000313" key="2">
    <source>
        <dbReference type="Proteomes" id="UP000184029"/>
    </source>
</evidence>
<dbReference type="Proteomes" id="UP000184029">
    <property type="component" value="Unassembled WGS sequence"/>
</dbReference>
<name>A0A8B4BX01_HEYCO</name>
<dbReference type="KEGG" id="bcoa:BF29_1893"/>
<evidence type="ECO:0000313" key="1">
    <source>
        <dbReference type="EMBL" id="SHF66638.1"/>
    </source>
</evidence>